<dbReference type="EMBL" id="SOCE01000001">
    <property type="protein sequence ID" value="TDU88400.1"/>
    <property type="molecule type" value="Genomic_DNA"/>
</dbReference>
<protein>
    <recommendedName>
        <fullName evidence="3">FlgD-like protein</fullName>
    </recommendedName>
</protein>
<name>A0A4R7T8V6_9ACTN</name>
<dbReference type="Gene3D" id="2.60.40.4070">
    <property type="match status" value="1"/>
</dbReference>
<accession>A0A4R7T8V6</accession>
<sequence length="728" mass="76467">MTASGAGPASGAVLDLDRVPTRPPRIEIFGASAAGVLYQVVPADRGTAEQTTYVKPAGAPAYVVPRGFDKLGGNVVINDDYGSAKVSYQLIGTPATQTCEVSGASVAVTPDGWIDDGGQRVRAGASGCEVIAQLPHQGRVVAADDVGYVDRRDLDGTGTRALYYYSYADPEHPRQIPTGSSNWWIEAVSLRGATITWRSFERVTAPVLRSDLVRAKTDGTSTILLDTIDGAIMSTAILGGATGWSSCVQDTCTGGSIDANGTHHQLSGTVTVAADGTRFVFDTHGSPDAIDAALAVDATTPRTRIVTVPYLPPLAYAVSLGAGGVAYVDSQLAAPSVNRRTYTKSGSTIALGSQLRLAQSGSRWQQQLSRDGRRTAYVDNGGDLWLVTDDGVKTRVFDGETKTAIVGSYLELSGSRLLWSRMAYDGEACDLAACWPDYRAAVPMVYNLATGTSSQLTGPVPEKPASLWGSYLAYADNSNAIWRRDLSSNALIQVKAAGGPAVTNIAVHDDYVAWSTCVSGTSNYCAPSTVAFRNMATKAAAIKITTTSTLHISLSGGHVVFDDYVGNYPESGTLKVLRLGTTATGVVGPVKANARFDVHDETLGWVGADDVARIGPNSAFVAAPRFLGNAIGPTSFHPATGSWRPEFGISKALTTCLLTIRSGTTVRRVLTCPTSVGSARPGWNGLDSAGHLVPKGTYSWTLTGSDADGSLRWWTNATHPIAGTVRVT</sequence>
<evidence type="ECO:0008006" key="3">
    <source>
        <dbReference type="Google" id="ProtNLM"/>
    </source>
</evidence>
<dbReference type="AlphaFoldDB" id="A0A4R7T8V6"/>
<dbReference type="Proteomes" id="UP000295151">
    <property type="component" value="Unassembled WGS sequence"/>
</dbReference>
<organism evidence="1 2">
    <name type="scientific">Kribbella voronezhensis</name>
    <dbReference type="NCBI Taxonomy" id="2512212"/>
    <lineage>
        <taxon>Bacteria</taxon>
        <taxon>Bacillati</taxon>
        <taxon>Actinomycetota</taxon>
        <taxon>Actinomycetes</taxon>
        <taxon>Propionibacteriales</taxon>
        <taxon>Kribbellaceae</taxon>
        <taxon>Kribbella</taxon>
    </lineage>
</organism>
<dbReference type="SUPFAM" id="SSF69304">
    <property type="entry name" value="Tricorn protease N-terminal domain"/>
    <property type="match status" value="1"/>
</dbReference>
<keyword evidence="2" id="KW-1185">Reference proteome</keyword>
<evidence type="ECO:0000313" key="2">
    <source>
        <dbReference type="Proteomes" id="UP000295151"/>
    </source>
</evidence>
<evidence type="ECO:0000313" key="1">
    <source>
        <dbReference type="EMBL" id="TDU88400.1"/>
    </source>
</evidence>
<comment type="caution">
    <text evidence="1">The sequence shown here is derived from an EMBL/GenBank/DDBJ whole genome shotgun (WGS) entry which is preliminary data.</text>
</comment>
<proteinExistence type="predicted"/>
<gene>
    <name evidence="1" type="ORF">EV138_1944</name>
</gene>
<reference evidence="1 2" key="1">
    <citation type="submission" date="2019-03" db="EMBL/GenBank/DDBJ databases">
        <title>Genomic Encyclopedia of Type Strains, Phase III (KMG-III): the genomes of soil and plant-associated and newly described type strains.</title>
        <authorList>
            <person name="Whitman W."/>
        </authorList>
    </citation>
    <scope>NUCLEOTIDE SEQUENCE [LARGE SCALE GENOMIC DNA]</scope>
    <source>
        <strain evidence="1 2">VKM Ac-2575</strain>
    </source>
</reference>